<gene>
    <name evidence="3" type="ORF">SAMN05216551_101388</name>
</gene>
<sequence>MTSYCSKLTCAASAALLLLAAPAHAESLVLANYGGAWASLLKTVCTDPFAKETGITVTQASTGDSLAQIRVQQTTGNVLWDISPTEGPSLPVAQRNNWLVPIDWQVVDPDHKLAAIARQPYAIGAVAYTTAIGYRTDKVPQGKRFSGWRDFWDTKNFPGPRSLRDSPMENLEFALIADGVPVSKVYEVLKAPGGIDRAFRKLDAIKPAITVWWTTGQQPVQLLASGDAFYVTAFNGRISQLQKDKVPVSIVWDGGSQTVSYYSIQKGAQNAKAAMQFMKFCWNDPQRLAQIARGMPYSGFNADMYKSLNSDEAKSLPTAPANAPLQFTFDANFWADNQKALFARWQAWRLK</sequence>
<dbReference type="PANTHER" id="PTHR30222:SF2">
    <property type="entry name" value="ABC TRANSPORTER SUBSTRATE-BINDING PROTEIN"/>
    <property type="match status" value="1"/>
</dbReference>
<dbReference type="InterPro" id="IPR006059">
    <property type="entry name" value="SBP"/>
</dbReference>
<evidence type="ECO:0000256" key="2">
    <source>
        <dbReference type="SAM" id="SignalP"/>
    </source>
</evidence>
<dbReference type="EMBL" id="FNLO01000001">
    <property type="protein sequence ID" value="SDV46505.1"/>
    <property type="molecule type" value="Genomic_DNA"/>
</dbReference>
<dbReference type="CDD" id="cd13589">
    <property type="entry name" value="PBP2_polyamine_RpCGA009"/>
    <property type="match status" value="1"/>
</dbReference>
<dbReference type="Proteomes" id="UP000243719">
    <property type="component" value="Unassembled WGS sequence"/>
</dbReference>
<reference evidence="4" key="1">
    <citation type="submission" date="2016-09" db="EMBL/GenBank/DDBJ databases">
        <authorList>
            <person name="Varghese N."/>
            <person name="Submissions S."/>
        </authorList>
    </citation>
    <scope>NUCLEOTIDE SEQUENCE [LARGE SCALE GENOMIC DNA]</scope>
    <source>
        <strain evidence="4">JS23</strain>
    </source>
</reference>
<keyword evidence="1 2" id="KW-0732">Signal</keyword>
<dbReference type="PANTHER" id="PTHR30222">
    <property type="entry name" value="SPERMIDINE/PUTRESCINE-BINDING PERIPLASMIC PROTEIN"/>
    <property type="match status" value="1"/>
</dbReference>
<evidence type="ECO:0000313" key="4">
    <source>
        <dbReference type="Proteomes" id="UP000243719"/>
    </source>
</evidence>
<dbReference type="STRING" id="1770053.SAMN05216551_101388"/>
<evidence type="ECO:0000313" key="3">
    <source>
        <dbReference type="EMBL" id="SDV46505.1"/>
    </source>
</evidence>
<feature type="chain" id="PRO_5017406891" evidence="2">
    <location>
        <begin position="26"/>
        <end position="351"/>
    </location>
</feature>
<dbReference type="RefSeq" id="WP_091903992.1">
    <property type="nucleotide sequence ID" value="NZ_FNLO01000001.1"/>
</dbReference>
<dbReference type="Pfam" id="PF13416">
    <property type="entry name" value="SBP_bac_8"/>
    <property type="match status" value="1"/>
</dbReference>
<proteinExistence type="predicted"/>
<name>A0A1H2PJI5_9BURK</name>
<dbReference type="Gene3D" id="3.40.190.10">
    <property type="entry name" value="Periplasmic binding protein-like II"/>
    <property type="match status" value="2"/>
</dbReference>
<dbReference type="AlphaFoldDB" id="A0A1H2PJI5"/>
<feature type="signal peptide" evidence="2">
    <location>
        <begin position="1"/>
        <end position="25"/>
    </location>
</feature>
<dbReference type="OrthoDB" id="8874923at2"/>
<accession>A0A1H2PJI5</accession>
<evidence type="ECO:0000256" key="1">
    <source>
        <dbReference type="ARBA" id="ARBA00022729"/>
    </source>
</evidence>
<organism evidence="3 4">
    <name type="scientific">Chitinasiproducens palmae</name>
    <dbReference type="NCBI Taxonomy" id="1770053"/>
    <lineage>
        <taxon>Bacteria</taxon>
        <taxon>Pseudomonadati</taxon>
        <taxon>Pseudomonadota</taxon>
        <taxon>Betaproteobacteria</taxon>
        <taxon>Burkholderiales</taxon>
        <taxon>Burkholderiaceae</taxon>
        <taxon>Chitinasiproducens</taxon>
    </lineage>
</organism>
<keyword evidence="4" id="KW-1185">Reference proteome</keyword>
<protein>
    <submittedName>
        <fullName evidence="3">Putative spermidine/putrescine transport system substrate-binding protein</fullName>
    </submittedName>
</protein>
<dbReference type="SUPFAM" id="SSF53850">
    <property type="entry name" value="Periplasmic binding protein-like II"/>
    <property type="match status" value="1"/>
</dbReference>